<dbReference type="InterPro" id="IPR029069">
    <property type="entry name" value="HotDog_dom_sf"/>
</dbReference>
<gene>
    <name evidence="2" type="ordered locus">M301_2314</name>
</gene>
<feature type="domain" description="ApeI dehydratase-like" evidence="1">
    <location>
        <begin position="7"/>
        <end position="83"/>
    </location>
</feature>
<protein>
    <recommendedName>
        <fullName evidence="1">ApeI dehydratase-like domain-containing protein</fullName>
    </recommendedName>
</protein>
<keyword evidence="3" id="KW-1185">Reference proteome</keyword>
<dbReference type="eggNOG" id="COG0764">
    <property type="taxonomic scope" value="Bacteria"/>
</dbReference>
<dbReference type="Gene3D" id="3.10.129.10">
    <property type="entry name" value="Hotdog Thioesterase"/>
    <property type="match status" value="1"/>
</dbReference>
<dbReference type="RefSeq" id="WP_013148987.1">
    <property type="nucleotide sequence ID" value="NC_014207.1"/>
</dbReference>
<dbReference type="STRING" id="666681.M301_2314"/>
<dbReference type="OrthoDB" id="9787658at2"/>
<dbReference type="EMBL" id="CP002056">
    <property type="protein sequence ID" value="ADI30679.1"/>
    <property type="molecule type" value="Genomic_DNA"/>
</dbReference>
<dbReference type="InterPro" id="IPR054545">
    <property type="entry name" value="ApeI-like"/>
</dbReference>
<evidence type="ECO:0000313" key="2">
    <source>
        <dbReference type="EMBL" id="ADI30679.1"/>
    </source>
</evidence>
<evidence type="ECO:0000259" key="1">
    <source>
        <dbReference type="Pfam" id="PF22818"/>
    </source>
</evidence>
<dbReference type="Pfam" id="PF22818">
    <property type="entry name" value="ApeI-like"/>
    <property type="match status" value="1"/>
</dbReference>
<evidence type="ECO:0000313" key="3">
    <source>
        <dbReference type="Proteomes" id="UP000000383"/>
    </source>
</evidence>
<dbReference type="Proteomes" id="UP000000383">
    <property type="component" value="Chromosome"/>
</dbReference>
<accession>D7DLY5</accession>
<dbReference type="HOGENOM" id="CLU_078912_5_2_4"/>
<reference evidence="2 3" key="2">
    <citation type="journal article" date="2011" name="J. Bacteriol.">
        <title>Genomes of three methylotrophs from a single niche uncover genetic and metabolic divergence of Methylophilaceae.</title>
        <authorList>
            <person name="Lapidus A."/>
            <person name="Clum A."/>
            <person name="Labutti K."/>
            <person name="Kaluzhnaya M.G."/>
            <person name="Lim S."/>
            <person name="Beck D.A."/>
            <person name="Glavina Del Rio T."/>
            <person name="Nolan M."/>
            <person name="Mavromatis K."/>
            <person name="Huntemann M."/>
            <person name="Lucas S."/>
            <person name="Lidstrom M.E."/>
            <person name="Ivanova N."/>
            <person name="Chistoserdova L."/>
        </authorList>
    </citation>
    <scope>NUCLEOTIDE SEQUENCE [LARGE SCALE GENOMIC DNA]</scope>
    <source>
        <strain evidence="2 3">301</strain>
    </source>
</reference>
<dbReference type="SUPFAM" id="SSF54637">
    <property type="entry name" value="Thioesterase/thiol ester dehydrase-isomerase"/>
    <property type="match status" value="1"/>
</dbReference>
<dbReference type="KEGG" id="meh:M301_2314"/>
<organism evidence="2 3">
    <name type="scientific">Methylotenera versatilis (strain 301)</name>
    <dbReference type="NCBI Taxonomy" id="666681"/>
    <lineage>
        <taxon>Bacteria</taxon>
        <taxon>Pseudomonadati</taxon>
        <taxon>Pseudomonadota</taxon>
        <taxon>Betaproteobacteria</taxon>
        <taxon>Nitrosomonadales</taxon>
        <taxon>Methylophilaceae</taxon>
        <taxon>Methylotenera</taxon>
    </lineage>
</organism>
<proteinExistence type="predicted"/>
<sequence length="111" mass="12097">MKKQKVLSIPIDHPAFAGHFPGTPIVPGVVLLDEVMYAIATDTGLPATDWQLSSVKFLSPLKPGESVTIEHEQSANGAIKFEVLCEGFDKNSRQIVVGNLVLKSKQLDREI</sequence>
<name>D7DLY5_METV0</name>
<dbReference type="AlphaFoldDB" id="D7DLY5"/>
<dbReference type="GO" id="GO:0016829">
    <property type="term" value="F:lyase activity"/>
    <property type="evidence" value="ECO:0007669"/>
    <property type="project" value="UniProtKB-KW"/>
</dbReference>
<reference evidence="3" key="1">
    <citation type="submission" date="2010-05" db="EMBL/GenBank/DDBJ databases">
        <title>Complete sequence of Methylotenera sp. 301.</title>
        <authorList>
            <person name="Lucas S."/>
            <person name="Copeland A."/>
            <person name="Lapidus A."/>
            <person name="Cheng J.-F."/>
            <person name="Bruce D."/>
            <person name="Goodwin L."/>
            <person name="Pitluck S."/>
            <person name="Clum A."/>
            <person name="Land M."/>
            <person name="Hauser L."/>
            <person name="Kyrpides N."/>
            <person name="Ivanova N."/>
            <person name="Chistoservova L."/>
            <person name="Kalyuzhnaya M."/>
            <person name="Woyke T."/>
        </authorList>
    </citation>
    <scope>NUCLEOTIDE SEQUENCE [LARGE SCALE GENOMIC DNA]</scope>
    <source>
        <strain evidence="3">301</strain>
    </source>
</reference>